<organism evidence="2">
    <name type="scientific">marine sediment metagenome</name>
    <dbReference type="NCBI Taxonomy" id="412755"/>
    <lineage>
        <taxon>unclassified sequences</taxon>
        <taxon>metagenomes</taxon>
        <taxon>ecological metagenomes</taxon>
    </lineage>
</organism>
<sequence length="360" mass="41931">SKAAFIGSAGTGKTFIAVKKIVHEFKHSDQISILYLCYNRALKGFIRDALATQLKLSNVNKKKTQRITIRNIDSLMSRLIKKYDHSIETISHNDYLTAIRSNDNNKRVKVFKNLISNEQFQTSYDVILIDEAQDFPKDYFEFVPFLSKNNSIIWLFYDNSQTIFQNDIESIPLDFMGLDNKQDKFYLSVNLRNTNNIVRWFQDETSYGDYSEILSKSKQEIINKDVDSFSSAIDESINIIKDLKKNFIDLNRIVILGENKFDLLYKNKSDINIIKRIVKNKHTNTKEFLSYEINRNGIIISEPSIEFFNKFYSPSDFSTKFNRIFYSGIGSFKGLESDIIILLINSQSNMKDKKKRIYIG</sequence>
<dbReference type="SUPFAM" id="SSF52540">
    <property type="entry name" value="P-loop containing nucleoside triphosphate hydrolases"/>
    <property type="match status" value="1"/>
</dbReference>
<dbReference type="InterPro" id="IPR018647">
    <property type="entry name" value="SLFN_3-like_DNA/RNA_helicase"/>
</dbReference>
<feature type="non-terminal residue" evidence="2">
    <location>
        <position position="360"/>
    </location>
</feature>
<dbReference type="GO" id="GO:0005829">
    <property type="term" value="C:cytosol"/>
    <property type="evidence" value="ECO:0007669"/>
    <property type="project" value="TreeGrafter"/>
</dbReference>
<accession>A0A0F8Z1Z1</accession>
<dbReference type="Pfam" id="PF09848">
    <property type="entry name" value="SLFN-g3_helicase"/>
    <property type="match status" value="1"/>
</dbReference>
<protein>
    <recommendedName>
        <fullName evidence="1">Schlafen group 3-like DNA/RNA helicase domain-containing protein</fullName>
    </recommendedName>
</protein>
<dbReference type="GO" id="GO:0005524">
    <property type="term" value="F:ATP binding"/>
    <property type="evidence" value="ECO:0007669"/>
    <property type="project" value="InterPro"/>
</dbReference>
<dbReference type="AlphaFoldDB" id="A0A0F8Z1Z1"/>
<comment type="caution">
    <text evidence="2">The sequence shown here is derived from an EMBL/GenBank/DDBJ whole genome shotgun (WGS) entry which is preliminary data.</text>
</comment>
<dbReference type="GO" id="GO:0043138">
    <property type="term" value="F:3'-5' DNA helicase activity"/>
    <property type="evidence" value="ECO:0007669"/>
    <property type="project" value="TreeGrafter"/>
</dbReference>
<dbReference type="InterPro" id="IPR027417">
    <property type="entry name" value="P-loop_NTPase"/>
</dbReference>
<dbReference type="InterPro" id="IPR000212">
    <property type="entry name" value="DNA_helicase_UvrD/REP"/>
</dbReference>
<evidence type="ECO:0000313" key="2">
    <source>
        <dbReference type="EMBL" id="KKK60419.1"/>
    </source>
</evidence>
<proteinExistence type="predicted"/>
<feature type="non-terminal residue" evidence="2">
    <location>
        <position position="1"/>
    </location>
</feature>
<dbReference type="GO" id="GO:0003677">
    <property type="term" value="F:DNA binding"/>
    <property type="evidence" value="ECO:0007669"/>
    <property type="project" value="InterPro"/>
</dbReference>
<dbReference type="GO" id="GO:0000725">
    <property type="term" value="P:recombinational repair"/>
    <property type="evidence" value="ECO:0007669"/>
    <property type="project" value="TreeGrafter"/>
</dbReference>
<reference evidence="2" key="1">
    <citation type="journal article" date="2015" name="Nature">
        <title>Complex archaea that bridge the gap between prokaryotes and eukaryotes.</title>
        <authorList>
            <person name="Spang A."/>
            <person name="Saw J.H."/>
            <person name="Jorgensen S.L."/>
            <person name="Zaremba-Niedzwiedzka K."/>
            <person name="Martijn J."/>
            <person name="Lind A.E."/>
            <person name="van Eijk R."/>
            <person name="Schleper C."/>
            <person name="Guy L."/>
            <person name="Ettema T.J."/>
        </authorList>
    </citation>
    <scope>NUCLEOTIDE SEQUENCE</scope>
</reference>
<evidence type="ECO:0000259" key="1">
    <source>
        <dbReference type="Pfam" id="PF09848"/>
    </source>
</evidence>
<dbReference type="PANTHER" id="PTHR11070">
    <property type="entry name" value="UVRD / RECB / PCRA DNA HELICASE FAMILY MEMBER"/>
    <property type="match status" value="1"/>
</dbReference>
<feature type="domain" description="Schlafen group 3-like DNA/RNA helicase" evidence="1">
    <location>
        <begin position="7"/>
        <end position="204"/>
    </location>
</feature>
<gene>
    <name evidence="2" type="ORF">LCGC14_3024550</name>
</gene>
<dbReference type="PANTHER" id="PTHR11070:SF45">
    <property type="entry name" value="DNA 3'-5' HELICASE"/>
    <property type="match status" value="1"/>
</dbReference>
<dbReference type="EMBL" id="LAZR01062980">
    <property type="protein sequence ID" value="KKK60419.1"/>
    <property type="molecule type" value="Genomic_DNA"/>
</dbReference>
<name>A0A0F8Z1Z1_9ZZZZ</name>
<dbReference type="Gene3D" id="3.40.50.300">
    <property type="entry name" value="P-loop containing nucleotide triphosphate hydrolases"/>
    <property type="match status" value="1"/>
</dbReference>